<dbReference type="EMBL" id="JAWLKB010000005">
    <property type="protein sequence ID" value="MDV6267754.1"/>
    <property type="molecule type" value="Genomic_DNA"/>
</dbReference>
<organism evidence="9 10">
    <name type="scientific">Rhodococcus globerulus</name>
    <dbReference type="NCBI Taxonomy" id="33008"/>
    <lineage>
        <taxon>Bacteria</taxon>
        <taxon>Bacillati</taxon>
        <taxon>Actinomycetota</taxon>
        <taxon>Actinomycetes</taxon>
        <taxon>Mycobacteriales</taxon>
        <taxon>Nocardiaceae</taxon>
        <taxon>Rhodococcus</taxon>
    </lineage>
</organism>
<evidence type="ECO:0000313" key="10">
    <source>
        <dbReference type="Proteomes" id="UP001185927"/>
    </source>
</evidence>
<dbReference type="SUPFAM" id="SSF116734">
    <property type="entry name" value="DNA methylase specificity domain"/>
    <property type="match status" value="1"/>
</dbReference>
<evidence type="ECO:0000256" key="1">
    <source>
        <dbReference type="ARBA" id="ARBA00011900"/>
    </source>
</evidence>
<evidence type="ECO:0000256" key="7">
    <source>
        <dbReference type="ARBA" id="ARBA00047942"/>
    </source>
</evidence>
<comment type="catalytic activity">
    <reaction evidence="7">
        <text>a 2'-deoxyadenosine in DNA + S-adenosyl-L-methionine = an N(6)-methyl-2'-deoxyadenosine in DNA + S-adenosyl-L-homocysteine + H(+)</text>
        <dbReference type="Rhea" id="RHEA:15197"/>
        <dbReference type="Rhea" id="RHEA-COMP:12418"/>
        <dbReference type="Rhea" id="RHEA-COMP:12419"/>
        <dbReference type="ChEBI" id="CHEBI:15378"/>
        <dbReference type="ChEBI" id="CHEBI:57856"/>
        <dbReference type="ChEBI" id="CHEBI:59789"/>
        <dbReference type="ChEBI" id="CHEBI:90615"/>
        <dbReference type="ChEBI" id="CHEBI:90616"/>
        <dbReference type="EC" id="2.1.1.72"/>
    </reaction>
</comment>
<dbReference type="GO" id="GO:0032259">
    <property type="term" value="P:methylation"/>
    <property type="evidence" value="ECO:0007669"/>
    <property type="project" value="UniProtKB-KW"/>
</dbReference>
<sequence length="706" mass="76172">MTTPLVRAADIAAIANVSRAAVTQWRKRHKDFPAPKEAADSDSPLFDRAEVEQWLANRKPAHRNQPAGSAASALTPTMLTRRINDHLRGISGTHESIDLAGAGLVAEYLTRALSTGVELEGFASALSTATLPAGAHRPSTLIGIDGPELGTWLAFLGSASPKLALALAPFDSLPTETVNFLHTLSQGVKDLPLQEFLGVYDILIRDEHRGNVADPVELSQFLADLAAPALESGVVLDPAAGVGFTLLNVGENRDLSLVGVDINVATHATAVRRAILANRTVDLRVGNSLGDDPAAGVFADAVISTPPWGLRDFGPAVDLYAPRWVFGRPSPRSDGIWLQQAIEHLTDGGRAFIVTTRSELSRSGQPETLRHELLRQGAIEAIITLPTGIFAPYTHIATAIWVLARPGQTVDRDRVLLADVLTPRNSRQPPSFGETVEQYRQWRTNGTIRDTKQALLVPVRELLEPGVGLVPETWLQRRNAPTPQELLNQIHTAQQALADTRIPAIDVLPDFTPTTAIRREKLSKLPGVTIHRGAVLRDPTDTDSQSGIPILTGAVLSEYVKTGILEPTRFIDPELLRNAPLTQPGDIFVNGIGRIPARKIDIEGWAVASHAFLIRVDPTAAIDADYLVTCINAETRTQLSEVAGAPRMQLSKIDIPVIPLDDQRRISDVIDDLATTTAAVERHLTRLHDLARLVETAVGAGALTTS</sequence>
<dbReference type="InterPro" id="IPR003356">
    <property type="entry name" value="DNA_methylase_A-5"/>
</dbReference>
<dbReference type="Pfam" id="PF02384">
    <property type="entry name" value="N6_Mtase"/>
    <property type="match status" value="1"/>
</dbReference>
<feature type="domain" description="DNA methylase adenine-specific" evidence="8">
    <location>
        <begin position="208"/>
        <end position="421"/>
    </location>
</feature>
<evidence type="ECO:0000256" key="6">
    <source>
        <dbReference type="ARBA" id="ARBA00023125"/>
    </source>
</evidence>
<reference evidence="9 10" key="1">
    <citation type="submission" date="2023-10" db="EMBL/GenBank/DDBJ databases">
        <title>Development of a sustainable strategy for remediation of hydrocarbon-contaminated territories based on the waste exchange concept.</title>
        <authorList>
            <person name="Krivoruchko A."/>
        </authorList>
    </citation>
    <scope>NUCLEOTIDE SEQUENCE [LARGE SCALE GENOMIC DNA]</scope>
    <source>
        <strain evidence="9 10">IEGM 1203</strain>
    </source>
</reference>
<dbReference type="Proteomes" id="UP001185927">
    <property type="component" value="Unassembled WGS sequence"/>
</dbReference>
<evidence type="ECO:0000259" key="8">
    <source>
        <dbReference type="Pfam" id="PF02384"/>
    </source>
</evidence>
<dbReference type="InterPro" id="IPR051537">
    <property type="entry name" value="DNA_Adenine_Mtase"/>
</dbReference>
<keyword evidence="5" id="KW-0680">Restriction system</keyword>
<keyword evidence="3" id="KW-0808">Transferase</keyword>
<dbReference type="Gene3D" id="3.90.220.20">
    <property type="entry name" value="DNA methylase specificity domains"/>
    <property type="match status" value="1"/>
</dbReference>
<comment type="caution">
    <text evidence="9">The sequence shown here is derived from an EMBL/GenBank/DDBJ whole genome shotgun (WGS) entry which is preliminary data.</text>
</comment>
<accession>A0ABU4BU86</accession>
<evidence type="ECO:0000256" key="3">
    <source>
        <dbReference type="ARBA" id="ARBA00022679"/>
    </source>
</evidence>
<dbReference type="RefSeq" id="WP_317542032.1">
    <property type="nucleotide sequence ID" value="NZ_JAWLKB010000005.1"/>
</dbReference>
<keyword evidence="2 9" id="KW-0489">Methyltransferase</keyword>
<dbReference type="InterPro" id="IPR044946">
    <property type="entry name" value="Restrct_endonuc_typeI_TRD_sf"/>
</dbReference>
<evidence type="ECO:0000313" key="9">
    <source>
        <dbReference type="EMBL" id="MDV6267754.1"/>
    </source>
</evidence>
<keyword evidence="4" id="KW-0949">S-adenosyl-L-methionine</keyword>
<evidence type="ECO:0000256" key="5">
    <source>
        <dbReference type="ARBA" id="ARBA00022747"/>
    </source>
</evidence>
<keyword evidence="10" id="KW-1185">Reference proteome</keyword>
<dbReference type="PANTHER" id="PTHR42933">
    <property type="entry name" value="SLR6095 PROTEIN"/>
    <property type="match status" value="1"/>
</dbReference>
<proteinExistence type="predicted"/>
<dbReference type="InterPro" id="IPR036388">
    <property type="entry name" value="WH-like_DNA-bd_sf"/>
</dbReference>
<dbReference type="EC" id="2.1.1.72" evidence="1"/>
<keyword evidence="6" id="KW-0238">DNA-binding</keyword>
<protein>
    <recommendedName>
        <fullName evidence="1">site-specific DNA-methyltransferase (adenine-specific)</fullName>
        <ecNumber evidence="1">2.1.1.72</ecNumber>
    </recommendedName>
</protein>
<dbReference type="PRINTS" id="PR00507">
    <property type="entry name" value="N12N6MTFRASE"/>
</dbReference>
<name>A0ABU4BU86_RHOGO</name>
<dbReference type="SUPFAM" id="SSF53335">
    <property type="entry name" value="S-adenosyl-L-methionine-dependent methyltransferases"/>
    <property type="match status" value="1"/>
</dbReference>
<dbReference type="Gene3D" id="3.40.50.150">
    <property type="entry name" value="Vaccinia Virus protein VP39"/>
    <property type="match status" value="1"/>
</dbReference>
<dbReference type="PANTHER" id="PTHR42933:SF4">
    <property type="entry name" value="TYPE I RESTRICTION ENZYME ECOKI METHYLASE SUBUNIT"/>
    <property type="match status" value="1"/>
</dbReference>
<evidence type="ECO:0000256" key="4">
    <source>
        <dbReference type="ARBA" id="ARBA00022691"/>
    </source>
</evidence>
<gene>
    <name evidence="9" type="ORF">R3Q16_14160</name>
</gene>
<evidence type="ECO:0000256" key="2">
    <source>
        <dbReference type="ARBA" id="ARBA00022603"/>
    </source>
</evidence>
<dbReference type="GO" id="GO:0008168">
    <property type="term" value="F:methyltransferase activity"/>
    <property type="evidence" value="ECO:0007669"/>
    <property type="project" value="UniProtKB-KW"/>
</dbReference>
<dbReference type="CDD" id="cd02440">
    <property type="entry name" value="AdoMet_MTases"/>
    <property type="match status" value="1"/>
</dbReference>
<dbReference type="Gene3D" id="1.10.10.10">
    <property type="entry name" value="Winged helix-like DNA-binding domain superfamily/Winged helix DNA-binding domain"/>
    <property type="match status" value="1"/>
</dbReference>
<dbReference type="InterPro" id="IPR029063">
    <property type="entry name" value="SAM-dependent_MTases_sf"/>
</dbReference>